<feature type="non-terminal residue" evidence="7">
    <location>
        <position position="348"/>
    </location>
</feature>
<dbReference type="Pfam" id="PF04828">
    <property type="entry name" value="GFA"/>
    <property type="match status" value="2"/>
</dbReference>
<comment type="caution">
    <text evidence="7">The sequence shown here is derived from an EMBL/GenBank/DDBJ whole genome shotgun (WGS) entry which is preliminary data.</text>
</comment>
<dbReference type="Gene3D" id="3.90.1590.10">
    <property type="entry name" value="glutathione-dependent formaldehyde- activating enzyme (gfa)"/>
    <property type="match status" value="2"/>
</dbReference>
<gene>
    <name evidence="7" type="ORF">B7463_g11102</name>
</gene>
<organism evidence="7 8">
    <name type="scientific">Scytalidium lignicola</name>
    <name type="common">Hyphomycete</name>
    <dbReference type="NCBI Taxonomy" id="5539"/>
    <lineage>
        <taxon>Eukaryota</taxon>
        <taxon>Fungi</taxon>
        <taxon>Dikarya</taxon>
        <taxon>Ascomycota</taxon>
        <taxon>Pezizomycotina</taxon>
        <taxon>Leotiomycetes</taxon>
        <taxon>Leotiomycetes incertae sedis</taxon>
        <taxon>Scytalidium</taxon>
    </lineage>
</organism>
<evidence type="ECO:0000259" key="6">
    <source>
        <dbReference type="PROSITE" id="PS51891"/>
    </source>
</evidence>
<dbReference type="AlphaFoldDB" id="A0A3E2GVX4"/>
<evidence type="ECO:0000256" key="1">
    <source>
        <dbReference type="ARBA" id="ARBA00005495"/>
    </source>
</evidence>
<sequence>MTTTSSSSSSSTKTLTASCHCKSVHFTLTIPINLLPLKFHLCHCSICRYTHSTLCTFYTRLPANIKPQFIPPSSLADSLSGYTASKLSPCRRYFCSTCGCHIGDCSSPDENDWVISSSIFDKEEERGIWEFEGHIYTGSARGGLWEWLGGSLDESDVSPGEEEEEEEDGIDDDRETSVKAECHCGGVSFSLSRPMQAILNNPKFQPFVSKTDSSKWLGLLDTCDDCRLVNGTHVHGWTTVPRSLISPTIPDTLLLGTSKVYSSSPDVRRTFCGVCGATVFYWVEDRAEVVDVALGLLRAKDVRAEGWLTWRTGKVGWVDDGLRYDAEFTKALVKGMGDWGREKYGEGV</sequence>
<keyword evidence="8" id="KW-1185">Reference proteome</keyword>
<evidence type="ECO:0000256" key="2">
    <source>
        <dbReference type="ARBA" id="ARBA00022723"/>
    </source>
</evidence>
<evidence type="ECO:0000256" key="5">
    <source>
        <dbReference type="SAM" id="MobiDB-lite"/>
    </source>
</evidence>
<protein>
    <recommendedName>
        <fullName evidence="6">CENP-V/GFA domain-containing protein</fullName>
    </recommendedName>
</protein>
<dbReference type="SUPFAM" id="SSF51316">
    <property type="entry name" value="Mss4-like"/>
    <property type="match status" value="2"/>
</dbReference>
<dbReference type="InterPro" id="IPR011057">
    <property type="entry name" value="Mss4-like_sf"/>
</dbReference>
<dbReference type="EMBL" id="NCSJ02000350">
    <property type="protein sequence ID" value="RFU25238.1"/>
    <property type="molecule type" value="Genomic_DNA"/>
</dbReference>
<dbReference type="GO" id="GO:0046872">
    <property type="term" value="F:metal ion binding"/>
    <property type="evidence" value="ECO:0007669"/>
    <property type="project" value="UniProtKB-KW"/>
</dbReference>
<dbReference type="OMA" id="TPCIFHA"/>
<dbReference type="Proteomes" id="UP000258309">
    <property type="component" value="Unassembled WGS sequence"/>
</dbReference>
<feature type="non-terminal residue" evidence="7">
    <location>
        <position position="1"/>
    </location>
</feature>
<proteinExistence type="inferred from homology"/>
<evidence type="ECO:0000256" key="3">
    <source>
        <dbReference type="ARBA" id="ARBA00022833"/>
    </source>
</evidence>
<dbReference type="GO" id="GO:0016846">
    <property type="term" value="F:carbon-sulfur lyase activity"/>
    <property type="evidence" value="ECO:0007669"/>
    <property type="project" value="InterPro"/>
</dbReference>
<feature type="region of interest" description="Disordered" evidence="5">
    <location>
        <begin position="153"/>
        <end position="175"/>
    </location>
</feature>
<comment type="similarity">
    <text evidence="1">Belongs to the Gfa family.</text>
</comment>
<dbReference type="PANTHER" id="PTHR33337:SF31">
    <property type="entry name" value="DUF636 DOMAIN PROTEIN (AFU_ORTHOLOGUE AFUA_2G12650)"/>
    <property type="match status" value="1"/>
</dbReference>
<feature type="domain" description="CENP-V/GFA" evidence="6">
    <location>
        <begin position="15"/>
        <end position="130"/>
    </location>
</feature>
<evidence type="ECO:0000313" key="7">
    <source>
        <dbReference type="EMBL" id="RFU25238.1"/>
    </source>
</evidence>
<dbReference type="PANTHER" id="PTHR33337">
    <property type="entry name" value="GFA DOMAIN-CONTAINING PROTEIN"/>
    <property type="match status" value="1"/>
</dbReference>
<dbReference type="OrthoDB" id="5422068at2759"/>
<dbReference type="InterPro" id="IPR006913">
    <property type="entry name" value="CENP-V/GFA"/>
</dbReference>
<evidence type="ECO:0000313" key="8">
    <source>
        <dbReference type="Proteomes" id="UP000258309"/>
    </source>
</evidence>
<keyword evidence="3" id="KW-0862">Zinc</keyword>
<keyword evidence="4" id="KW-0456">Lyase</keyword>
<accession>A0A3E2GVX4</accession>
<evidence type="ECO:0000256" key="4">
    <source>
        <dbReference type="ARBA" id="ARBA00023239"/>
    </source>
</evidence>
<dbReference type="PROSITE" id="PS51891">
    <property type="entry name" value="CENP_V_GFA"/>
    <property type="match status" value="1"/>
</dbReference>
<keyword evidence="2" id="KW-0479">Metal-binding</keyword>
<dbReference type="STRING" id="5539.A0A3E2GVX4"/>
<feature type="compositionally biased region" description="Acidic residues" evidence="5">
    <location>
        <begin position="153"/>
        <end position="174"/>
    </location>
</feature>
<reference evidence="7 8" key="1">
    <citation type="submission" date="2018-05" db="EMBL/GenBank/DDBJ databases">
        <title>Draft genome sequence of Scytalidium lignicola DSM 105466, a ubiquitous saprotrophic fungus.</title>
        <authorList>
            <person name="Buettner E."/>
            <person name="Gebauer A.M."/>
            <person name="Hofrichter M."/>
            <person name="Liers C."/>
            <person name="Kellner H."/>
        </authorList>
    </citation>
    <scope>NUCLEOTIDE SEQUENCE [LARGE SCALE GENOMIC DNA]</scope>
    <source>
        <strain evidence="7 8">DSM 105466</strain>
    </source>
</reference>
<name>A0A3E2GVX4_SCYLI</name>